<evidence type="ECO:0000256" key="1">
    <source>
        <dbReference type="SAM" id="MobiDB-lite"/>
    </source>
</evidence>
<dbReference type="OrthoDB" id="6287635at2759"/>
<dbReference type="AlphaFoldDB" id="A0A2G9RQX4"/>
<feature type="compositionally biased region" description="Low complexity" evidence="1">
    <location>
        <begin position="821"/>
        <end position="830"/>
    </location>
</feature>
<feature type="compositionally biased region" description="Polar residues" evidence="1">
    <location>
        <begin position="1157"/>
        <end position="1175"/>
    </location>
</feature>
<organism evidence="3 4">
    <name type="scientific">Aquarana catesbeiana</name>
    <name type="common">American bullfrog</name>
    <name type="synonym">Rana catesbeiana</name>
    <dbReference type="NCBI Taxonomy" id="8400"/>
    <lineage>
        <taxon>Eukaryota</taxon>
        <taxon>Metazoa</taxon>
        <taxon>Chordata</taxon>
        <taxon>Craniata</taxon>
        <taxon>Vertebrata</taxon>
        <taxon>Euteleostomi</taxon>
        <taxon>Amphibia</taxon>
        <taxon>Batrachia</taxon>
        <taxon>Anura</taxon>
        <taxon>Neobatrachia</taxon>
        <taxon>Ranoidea</taxon>
        <taxon>Ranidae</taxon>
        <taxon>Aquarana</taxon>
    </lineage>
</organism>
<feature type="region of interest" description="Disordered" evidence="1">
    <location>
        <begin position="101"/>
        <end position="156"/>
    </location>
</feature>
<feature type="region of interest" description="Disordered" evidence="1">
    <location>
        <begin position="428"/>
        <end position="454"/>
    </location>
</feature>
<feature type="compositionally biased region" description="Polar residues" evidence="1">
    <location>
        <begin position="280"/>
        <end position="289"/>
    </location>
</feature>
<dbReference type="GO" id="GO:0003712">
    <property type="term" value="F:transcription coregulator activity"/>
    <property type="evidence" value="ECO:0007669"/>
    <property type="project" value="TreeGrafter"/>
</dbReference>
<feature type="compositionally biased region" description="Polar residues" evidence="1">
    <location>
        <begin position="341"/>
        <end position="363"/>
    </location>
</feature>
<feature type="region of interest" description="Disordered" evidence="1">
    <location>
        <begin position="819"/>
        <end position="881"/>
    </location>
</feature>
<dbReference type="Proteomes" id="UP000228934">
    <property type="component" value="Unassembled WGS sequence"/>
</dbReference>
<dbReference type="EMBL" id="KV935669">
    <property type="protein sequence ID" value="PIO29631.1"/>
    <property type="molecule type" value="Genomic_DNA"/>
</dbReference>
<gene>
    <name evidence="3" type="ORF">AB205_0027550</name>
</gene>
<dbReference type="PANTHER" id="PTHR15087:SF14">
    <property type="entry name" value="PROTEIN NPAT"/>
    <property type="match status" value="1"/>
</dbReference>
<dbReference type="GO" id="GO:0005634">
    <property type="term" value="C:nucleus"/>
    <property type="evidence" value="ECO:0007669"/>
    <property type="project" value="TreeGrafter"/>
</dbReference>
<evidence type="ECO:0000313" key="3">
    <source>
        <dbReference type="EMBL" id="PIO29631.1"/>
    </source>
</evidence>
<feature type="domain" description="Protein NPAT C-terminal" evidence="2">
    <location>
        <begin position="605"/>
        <end position="1237"/>
    </location>
</feature>
<feature type="compositionally biased region" description="Polar residues" evidence="1">
    <location>
        <begin position="920"/>
        <end position="936"/>
    </location>
</feature>
<name>A0A2G9RQX4_AQUCT</name>
<feature type="compositionally biased region" description="Basic and acidic residues" evidence="1">
    <location>
        <begin position="1087"/>
        <end position="1099"/>
    </location>
</feature>
<feature type="region of interest" description="Disordered" evidence="1">
    <location>
        <begin position="523"/>
        <end position="562"/>
    </location>
</feature>
<dbReference type="InterPro" id="IPR052850">
    <property type="entry name" value="NPAT_LisH"/>
</dbReference>
<protein>
    <recommendedName>
        <fullName evidence="2">Protein NPAT C-terminal domain-containing protein</fullName>
    </recommendedName>
</protein>
<feature type="compositionally biased region" description="Basic and acidic residues" evidence="1">
    <location>
        <begin position="523"/>
        <end position="542"/>
    </location>
</feature>
<sequence>MMSSLWKKLDLTLSQIRCMQESAAFRTNQRARTREGINQRMRQNMLTSPLAVSGSSVSHPVAQQISTPVLATQYILCPINTPVTPQSGSSMATTVQSALPSSIPTTTTTKTTQTVSVASAPKKLSTTATSSPMRRKPDTQRRRRMPPISNSAVEKETSLDIDSIQGLIDDDFPQLVIENAREKILSNKSLQEKLAENINKILASDSAAQTSKQGDGTAADQDASIDEILGLQGGEIHMSEEAIQDILVQTELDPDFQGLYDLFACVSSKAPKSTPRDPPSSLNVETKASGSEKSKQNVVEDANSRERAGNKMDGCLRESETDNSLLNKSDAGTPLKDKADSSSTMQQTCVNESTPSGSPKVQTQSSELVICIESSDSEVVIESSKDSHRTVLETYTQPQDVEMENISLTNEGTEDCCFIVEDILPQAPISADKSEPSNMCSKDSENEEPSEGATNEKLLDKSQEEQEGNKSLAASQSSTIALQGNTLLVPAPALNCSGAQNERDHQPIEASKKSPLNKLCIDAKDKQERENDSGKSIEKNTELQKPTVNVAPSSCHEQNSLGSEMEPCSAEITVPSSSQAAVDPSTIVTLNLIAEDLAEEGELHNAVRSIHEENFPTIILSPLVKSQEIRRAGPSQNGSGDFMESSVGEQCQLLATSSDGSINTINIPNGDGTVYAVSGTSTTTDGSVIQLMPTSGSTFTPSNSLFISSCVASNVPAKQPNIMRVSNSSAPNSSQKQAGLFQTPPRPGSMYTIGQAISPKLSQGSTIILASPVQPMLQGVMSMFPVSLVGQSGSTFTTQPHQILHVPVSKPVVPKLPLPPKFQKSLPKPSANTGKTLSNPAADSISRPSSLVQRENEEKNSTSEIQQKAEERSVPETLNTVSKSVEAHRRVLCFDGSSTLLISNSSSSSNEKSRKDKNDTIQNDLASTEAVSSKISVSKETKKNERSAPSLGKSSRVDQATAQAKDQPGEKRPTSLGGAYGVNKENVLKVGTQIHPAGQIDKKTTSSQDNLRTEKNIKPPQDPVRKQTSLPNILRRTPQKMSSERVCSTSPLAKQASQLLQDMQFHSPNTKTLSTGDVPPRTPGTGFEDKFTDNSDHTRTPTCRRYNEDGGTPKPMMPPATPDMPTCSPASEAGSENSVNMAAHTLMILSRASIAKTSSSTPLKDNTHQSKPSKSTAKKRKLEDSNEHERRSHRKEHLSPSSSQKKKKTKKQRKKSADNFPTGMDVEKFLMTLHYDEVTCFVICKMKALALLLPCLFELYIL</sequence>
<feature type="compositionally biased region" description="Basic and acidic residues" evidence="1">
    <location>
        <begin position="854"/>
        <end position="874"/>
    </location>
</feature>
<feature type="region of interest" description="Disordered" evidence="1">
    <location>
        <begin position="269"/>
        <end position="363"/>
    </location>
</feature>
<feature type="region of interest" description="Disordered" evidence="1">
    <location>
        <begin position="993"/>
        <end position="1031"/>
    </location>
</feature>
<keyword evidence="4" id="KW-1185">Reference proteome</keyword>
<evidence type="ECO:0000259" key="2">
    <source>
        <dbReference type="Pfam" id="PF15712"/>
    </source>
</evidence>
<reference evidence="4" key="1">
    <citation type="journal article" date="2017" name="Nat. Commun.">
        <title>The North American bullfrog draft genome provides insight into hormonal regulation of long noncoding RNA.</title>
        <authorList>
            <person name="Hammond S.A."/>
            <person name="Warren R.L."/>
            <person name="Vandervalk B.P."/>
            <person name="Kucuk E."/>
            <person name="Khan H."/>
            <person name="Gibb E.A."/>
            <person name="Pandoh P."/>
            <person name="Kirk H."/>
            <person name="Zhao Y."/>
            <person name="Jones M."/>
            <person name="Mungall A.J."/>
            <person name="Coope R."/>
            <person name="Pleasance S."/>
            <person name="Moore R.A."/>
            <person name="Holt R.A."/>
            <person name="Round J.M."/>
            <person name="Ohora S."/>
            <person name="Walle B.V."/>
            <person name="Veldhoen N."/>
            <person name="Helbing C.C."/>
            <person name="Birol I."/>
        </authorList>
    </citation>
    <scope>NUCLEOTIDE SEQUENCE [LARGE SCALE GENOMIC DNA]</scope>
</reference>
<dbReference type="PANTHER" id="PTHR15087">
    <property type="entry name" value="PROTEIN NPAT"/>
    <property type="match status" value="1"/>
</dbReference>
<proteinExistence type="predicted"/>
<accession>A0A2G9RQX4</accession>
<feature type="non-terminal residue" evidence="3">
    <location>
        <position position="1262"/>
    </location>
</feature>
<feature type="compositionally biased region" description="Basic residues" evidence="1">
    <location>
        <begin position="1204"/>
        <end position="1214"/>
    </location>
</feature>
<feature type="compositionally biased region" description="Basic and acidic residues" evidence="1">
    <location>
        <begin position="302"/>
        <end position="320"/>
    </location>
</feature>
<feature type="compositionally biased region" description="Basic and acidic residues" evidence="1">
    <location>
        <begin position="1181"/>
        <end position="1190"/>
    </location>
</feature>
<feature type="compositionally biased region" description="Polar residues" evidence="1">
    <location>
        <begin position="831"/>
        <end position="853"/>
    </location>
</feature>
<feature type="region of interest" description="Disordered" evidence="1">
    <location>
        <begin position="1067"/>
        <end position="1136"/>
    </location>
</feature>
<feature type="region of interest" description="Disordered" evidence="1">
    <location>
        <begin position="726"/>
        <end position="745"/>
    </location>
</feature>
<feature type="compositionally biased region" description="Basic and acidic residues" evidence="1">
    <location>
        <begin position="937"/>
        <end position="946"/>
    </location>
</feature>
<feature type="region of interest" description="Disordered" evidence="1">
    <location>
        <begin position="902"/>
        <end position="981"/>
    </location>
</feature>
<dbReference type="Pfam" id="PF15712">
    <property type="entry name" value="NPAT_C"/>
    <property type="match status" value="1"/>
</dbReference>
<feature type="region of interest" description="Disordered" evidence="1">
    <location>
        <begin position="1157"/>
        <end position="1221"/>
    </location>
</feature>
<dbReference type="InterPro" id="IPR031442">
    <property type="entry name" value="NPAT_C"/>
</dbReference>
<feature type="compositionally biased region" description="Polar residues" evidence="1">
    <location>
        <begin position="543"/>
        <end position="562"/>
    </location>
</feature>
<feature type="compositionally biased region" description="Low complexity" evidence="1">
    <location>
        <begin position="105"/>
        <end position="114"/>
    </location>
</feature>
<feature type="compositionally biased region" description="Polar residues" evidence="1">
    <location>
        <begin position="726"/>
        <end position="737"/>
    </location>
</feature>
<evidence type="ECO:0000313" key="4">
    <source>
        <dbReference type="Proteomes" id="UP000228934"/>
    </source>
</evidence>